<protein>
    <submittedName>
        <fullName evidence="3">Uncharacterized protein</fullName>
    </submittedName>
</protein>
<sequence>MGADAKNIIVQCDRDNVTINGISIVFPINMETLVKILGEPSFQIYDNGWNVRWDQYGVYVEYFSSDNILDLRFLIRKEPDLKHLPQNIFTGNLYVNGQNITELDNNVFVLERLQLIKMRYGKEEDVYAYVLMKNYSFKEETSGYSTSVPVKNAIDFKDFNFKLLVIEELMFNKELLKPKFDVYEFATLYDKRKIDIEEEGYNIIPEVISYFESLKIDIEFAGTITELYQDGGNSIYGQLYPFWDGEDNTFEIESFEDINYFANLKKMTLFNSDPKVYDELKSKGIHAERL</sequence>
<organism evidence="3 4">
    <name type="scientific">Pedobacter cryoconitis</name>
    <dbReference type="NCBI Taxonomy" id="188932"/>
    <lineage>
        <taxon>Bacteria</taxon>
        <taxon>Pseudomonadati</taxon>
        <taxon>Bacteroidota</taxon>
        <taxon>Sphingobacteriia</taxon>
        <taxon>Sphingobacteriales</taxon>
        <taxon>Sphingobacteriaceae</taxon>
        <taxon>Pedobacter</taxon>
    </lineage>
</organism>
<dbReference type="Pfam" id="PF21832">
    <property type="entry name" value="DUF6892"/>
    <property type="match status" value="1"/>
</dbReference>
<evidence type="ECO:0000259" key="1">
    <source>
        <dbReference type="Pfam" id="PF21832"/>
    </source>
</evidence>
<dbReference type="RefSeq" id="WP_068400440.1">
    <property type="nucleotide sequence ID" value="NZ_CP014504.1"/>
</dbReference>
<gene>
    <name evidence="3" type="ORF">AY601_2158</name>
</gene>
<dbReference type="EMBL" id="CP014504">
    <property type="protein sequence ID" value="AMP99059.1"/>
    <property type="molecule type" value="Genomic_DNA"/>
</dbReference>
<keyword evidence="4" id="KW-1185">Reference proteome</keyword>
<accession>A0A127VCT5</accession>
<feature type="domain" description="DUF7738" evidence="2">
    <location>
        <begin position="10"/>
        <end position="105"/>
    </location>
</feature>
<dbReference type="KEGG" id="pcm:AY601_2158"/>
<evidence type="ECO:0000259" key="2">
    <source>
        <dbReference type="Pfam" id="PF24880"/>
    </source>
</evidence>
<feature type="domain" description="DUF6892" evidence="1">
    <location>
        <begin position="154"/>
        <end position="286"/>
    </location>
</feature>
<dbReference type="OrthoDB" id="355909at2"/>
<dbReference type="InterPro" id="IPR056640">
    <property type="entry name" value="DUF7738"/>
</dbReference>
<dbReference type="Pfam" id="PF24880">
    <property type="entry name" value="DUF7738"/>
    <property type="match status" value="1"/>
</dbReference>
<proteinExistence type="predicted"/>
<name>A0A127VCT5_9SPHI</name>
<evidence type="ECO:0000313" key="3">
    <source>
        <dbReference type="EMBL" id="AMP99059.1"/>
    </source>
</evidence>
<dbReference type="AlphaFoldDB" id="A0A127VCT5"/>
<dbReference type="InterPro" id="IPR054187">
    <property type="entry name" value="DUF6892"/>
</dbReference>
<reference evidence="3 4" key="1">
    <citation type="submission" date="2016-03" db="EMBL/GenBank/DDBJ databases">
        <title>Complete genome sequence of Pedobacter cryoconitis PAMC 27485.</title>
        <authorList>
            <person name="Lee J."/>
            <person name="Kim O.-S."/>
        </authorList>
    </citation>
    <scope>NUCLEOTIDE SEQUENCE [LARGE SCALE GENOMIC DNA]</scope>
    <source>
        <strain evidence="3 4">PAMC 27485</strain>
    </source>
</reference>
<evidence type="ECO:0000313" key="4">
    <source>
        <dbReference type="Proteomes" id="UP000071561"/>
    </source>
</evidence>
<dbReference type="Proteomes" id="UP000071561">
    <property type="component" value="Chromosome"/>
</dbReference>
<dbReference type="PATRIC" id="fig|188932.3.peg.2262"/>